<feature type="region of interest" description="Disordered" evidence="6">
    <location>
        <begin position="494"/>
        <end position="526"/>
    </location>
</feature>
<dbReference type="InterPro" id="IPR001584">
    <property type="entry name" value="Integrase_cat-core"/>
</dbReference>
<keyword evidence="5" id="KW-0511">Multifunctional enzyme</keyword>
<dbReference type="AlphaFoldDB" id="A0A813YDH9"/>
<dbReference type="Gene3D" id="3.30.420.10">
    <property type="entry name" value="Ribonuclease H-like superfamily/Ribonuclease H"/>
    <property type="match status" value="1"/>
</dbReference>
<dbReference type="Pfam" id="PF17921">
    <property type="entry name" value="Integrase_H2C2"/>
    <property type="match status" value="1"/>
</dbReference>
<dbReference type="SUPFAM" id="SSF53098">
    <property type="entry name" value="Ribonuclease H-like"/>
    <property type="match status" value="1"/>
</dbReference>
<keyword evidence="4" id="KW-0255">Endonuclease</keyword>
<dbReference type="PROSITE" id="PS50994">
    <property type="entry name" value="INTEGRASE"/>
    <property type="match status" value="1"/>
</dbReference>
<organism evidence="8 9">
    <name type="scientific">Brachionus calyciflorus</name>
    <dbReference type="NCBI Taxonomy" id="104777"/>
    <lineage>
        <taxon>Eukaryota</taxon>
        <taxon>Metazoa</taxon>
        <taxon>Spiralia</taxon>
        <taxon>Gnathifera</taxon>
        <taxon>Rotifera</taxon>
        <taxon>Eurotatoria</taxon>
        <taxon>Monogononta</taxon>
        <taxon>Pseudotrocha</taxon>
        <taxon>Ploima</taxon>
        <taxon>Brachionidae</taxon>
        <taxon>Brachionus</taxon>
    </lineage>
</organism>
<dbReference type="OrthoDB" id="4369127at2759"/>
<reference evidence="8" key="1">
    <citation type="submission" date="2021-02" db="EMBL/GenBank/DDBJ databases">
        <authorList>
            <person name="Nowell W R."/>
        </authorList>
    </citation>
    <scope>NUCLEOTIDE SEQUENCE</scope>
    <source>
        <strain evidence="8">Ploen Becks lab</strain>
    </source>
</reference>
<protein>
    <recommendedName>
        <fullName evidence="7">Integrase catalytic domain-containing protein</fullName>
    </recommendedName>
</protein>
<dbReference type="InterPro" id="IPR041588">
    <property type="entry name" value="Integrase_H2C2"/>
</dbReference>
<accession>A0A813YDH9</accession>
<proteinExistence type="predicted"/>
<evidence type="ECO:0000256" key="5">
    <source>
        <dbReference type="ARBA" id="ARBA00023268"/>
    </source>
</evidence>
<dbReference type="Gene3D" id="3.10.20.370">
    <property type="match status" value="1"/>
</dbReference>
<dbReference type="InterPro" id="IPR021109">
    <property type="entry name" value="Peptidase_aspartic_dom_sf"/>
</dbReference>
<keyword evidence="9" id="KW-1185">Reference proteome</keyword>
<name>A0A813YDH9_9BILA</name>
<comment type="caution">
    <text evidence="8">The sequence shown here is derived from an EMBL/GenBank/DDBJ whole genome shotgun (WGS) entry which is preliminary data.</text>
</comment>
<keyword evidence="1" id="KW-0808">Transferase</keyword>
<sequence>MRNYLETLKRNPEQMASSSFSITGLNIKSALVTKQCECVIGNVNMNTNSWYNNHRFIFADVAEDGILGIDFQMKFDAVFDYKHRRVTIKQDKNDVHLNYINKNENKKEPKDFNNPFELFCDASATHVGAVYAQRINGVAHPVGFASRKLTKKERNYSANHKPVNTLVKAKEPKGRLYRLMLKLQELDYEIIYYPGKLNFTADQLSRPPTETSNVEVKDEDYECLKFKEFWKKVREKLIVKNGIFYKTSDSESLIVVPTGHLSYDRTLQSIANKYVWQEMRANVFDYCSSSDKCQKFKIKNTSNIKTLITIRVDKPWDLIKKLRTTPYHRQCNGLTERTIRTIKQMLYMYVNYSHDNWEKCLQSVIFAYNNTRHLTTNVAPNVIVFGKLMISSVDKLCVIDRSSVNKDENFVEKIQDKMRKSQENQKRQYDSKVRDQIKFNIGDLVVLVNTRQRPVNETLADLIDELTEENQVKTSTTRNIYQIESIYESRLNKNLSESQLEASSEESEKSEDEQVANVVTAEMDLS</sequence>
<feature type="domain" description="Integrase catalytic" evidence="7">
    <location>
        <begin position="319"/>
        <end position="388"/>
    </location>
</feature>
<dbReference type="InterPro" id="IPR012337">
    <property type="entry name" value="RNaseH-like_sf"/>
</dbReference>
<evidence type="ECO:0000313" key="8">
    <source>
        <dbReference type="EMBL" id="CAF0882551.1"/>
    </source>
</evidence>
<dbReference type="SUPFAM" id="SSF56672">
    <property type="entry name" value="DNA/RNA polymerases"/>
    <property type="match status" value="1"/>
</dbReference>
<dbReference type="Gene3D" id="1.10.340.70">
    <property type="match status" value="1"/>
</dbReference>
<dbReference type="GO" id="GO:0003676">
    <property type="term" value="F:nucleic acid binding"/>
    <property type="evidence" value="ECO:0007669"/>
    <property type="project" value="InterPro"/>
</dbReference>
<dbReference type="Proteomes" id="UP000663879">
    <property type="component" value="Unassembled WGS sequence"/>
</dbReference>
<keyword evidence="4" id="KW-0378">Hydrolase</keyword>
<evidence type="ECO:0000256" key="2">
    <source>
        <dbReference type="ARBA" id="ARBA00022695"/>
    </source>
</evidence>
<dbReference type="InterPro" id="IPR050951">
    <property type="entry name" value="Retrovirus_Pol_polyprotein"/>
</dbReference>
<keyword evidence="3" id="KW-0540">Nuclease</keyword>
<dbReference type="EMBL" id="CAJNOC010001668">
    <property type="protein sequence ID" value="CAF0882551.1"/>
    <property type="molecule type" value="Genomic_DNA"/>
</dbReference>
<evidence type="ECO:0000256" key="1">
    <source>
        <dbReference type="ARBA" id="ARBA00022679"/>
    </source>
</evidence>
<dbReference type="InterPro" id="IPR036397">
    <property type="entry name" value="RNaseH_sf"/>
</dbReference>
<gene>
    <name evidence="8" type="ORF">OXX778_LOCUS10489</name>
</gene>
<evidence type="ECO:0000256" key="4">
    <source>
        <dbReference type="ARBA" id="ARBA00022759"/>
    </source>
</evidence>
<dbReference type="InterPro" id="IPR043502">
    <property type="entry name" value="DNA/RNA_pol_sf"/>
</dbReference>
<dbReference type="GO" id="GO:0015074">
    <property type="term" value="P:DNA integration"/>
    <property type="evidence" value="ECO:0007669"/>
    <property type="project" value="InterPro"/>
</dbReference>
<dbReference type="PANTHER" id="PTHR37984">
    <property type="entry name" value="PROTEIN CBG26694"/>
    <property type="match status" value="1"/>
</dbReference>
<dbReference type="PANTHER" id="PTHR37984:SF5">
    <property type="entry name" value="PROTEIN NYNRIN-LIKE"/>
    <property type="match status" value="1"/>
</dbReference>
<dbReference type="Gene3D" id="2.40.70.10">
    <property type="entry name" value="Acid Proteases"/>
    <property type="match status" value="1"/>
</dbReference>
<feature type="compositionally biased region" description="Acidic residues" evidence="6">
    <location>
        <begin position="503"/>
        <end position="514"/>
    </location>
</feature>
<dbReference type="InterPro" id="IPR041577">
    <property type="entry name" value="RT_RNaseH_2"/>
</dbReference>
<evidence type="ECO:0000259" key="7">
    <source>
        <dbReference type="PROSITE" id="PS50994"/>
    </source>
</evidence>
<evidence type="ECO:0000256" key="3">
    <source>
        <dbReference type="ARBA" id="ARBA00022722"/>
    </source>
</evidence>
<keyword evidence="2" id="KW-0548">Nucleotidyltransferase</keyword>
<dbReference type="GO" id="GO:0004519">
    <property type="term" value="F:endonuclease activity"/>
    <property type="evidence" value="ECO:0007669"/>
    <property type="project" value="UniProtKB-KW"/>
</dbReference>
<dbReference type="GO" id="GO:0016779">
    <property type="term" value="F:nucleotidyltransferase activity"/>
    <property type="evidence" value="ECO:0007669"/>
    <property type="project" value="UniProtKB-KW"/>
</dbReference>
<dbReference type="Pfam" id="PF17919">
    <property type="entry name" value="RT_RNaseH_2"/>
    <property type="match status" value="1"/>
</dbReference>
<evidence type="ECO:0000256" key="6">
    <source>
        <dbReference type="SAM" id="MobiDB-lite"/>
    </source>
</evidence>
<evidence type="ECO:0000313" key="9">
    <source>
        <dbReference type="Proteomes" id="UP000663879"/>
    </source>
</evidence>